<dbReference type="InterPro" id="IPR015797">
    <property type="entry name" value="NUDIX_hydrolase-like_dom_sf"/>
</dbReference>
<keyword evidence="7" id="KW-1185">Reference proteome</keyword>
<feature type="domain" description="Nudix hydrolase" evidence="5">
    <location>
        <begin position="3"/>
        <end position="134"/>
    </location>
</feature>
<evidence type="ECO:0000256" key="3">
    <source>
        <dbReference type="ARBA" id="ARBA00022801"/>
    </source>
</evidence>
<dbReference type="InterPro" id="IPR020084">
    <property type="entry name" value="NUDIX_hydrolase_CS"/>
</dbReference>
<evidence type="ECO:0000259" key="5">
    <source>
        <dbReference type="PROSITE" id="PS51462"/>
    </source>
</evidence>
<evidence type="ECO:0000256" key="1">
    <source>
        <dbReference type="ARBA" id="ARBA00001946"/>
    </source>
</evidence>
<evidence type="ECO:0000256" key="4">
    <source>
        <dbReference type="RuleBase" id="RU003476"/>
    </source>
</evidence>
<proteinExistence type="inferred from homology"/>
<dbReference type="InterPro" id="IPR000086">
    <property type="entry name" value="NUDIX_hydrolase_dom"/>
</dbReference>
<dbReference type="EMBL" id="BAABJM010000002">
    <property type="protein sequence ID" value="GAA5054487.1"/>
    <property type="molecule type" value="Genomic_DNA"/>
</dbReference>
<dbReference type="Gene3D" id="3.90.79.10">
    <property type="entry name" value="Nucleoside Triphosphate Pyrophosphohydrolase"/>
    <property type="match status" value="1"/>
</dbReference>
<dbReference type="PRINTS" id="PR00502">
    <property type="entry name" value="NUDIXFAMILY"/>
</dbReference>
<accession>A0ABP9KCM6</accession>
<dbReference type="CDD" id="cd04683">
    <property type="entry name" value="NUDIX_Hydrolase"/>
    <property type="match status" value="1"/>
</dbReference>
<sequence length="145" mass="15840">MVDRHLIDAHVLLVDGDRLLLSQRGGTDEFAGRWHLPAGKLEAGESITVAAAREANEEIGVVIDPSDLRVVHVAHVTGSGQEARLGLFLHASRWSGEPSNREPQKCFAVTWFPLNEMPSNMIEYAALGVRAFLDGAVVSFSEHGW</sequence>
<gene>
    <name evidence="6" type="ORF">GCM10023318_29510</name>
</gene>
<dbReference type="InterPro" id="IPR020476">
    <property type="entry name" value="Nudix_hydrolase"/>
</dbReference>
<protein>
    <recommendedName>
        <fullName evidence="5">Nudix hydrolase domain-containing protein</fullName>
    </recommendedName>
</protein>
<reference evidence="7" key="1">
    <citation type="journal article" date="2019" name="Int. J. Syst. Evol. Microbiol.">
        <title>The Global Catalogue of Microorganisms (GCM) 10K type strain sequencing project: providing services to taxonomists for standard genome sequencing and annotation.</title>
        <authorList>
            <consortium name="The Broad Institute Genomics Platform"/>
            <consortium name="The Broad Institute Genome Sequencing Center for Infectious Disease"/>
            <person name="Wu L."/>
            <person name="Ma J."/>
        </authorList>
    </citation>
    <scope>NUCLEOTIDE SEQUENCE [LARGE SCALE GENOMIC DNA]</scope>
    <source>
        <strain evidence="7">JCM 18298</strain>
    </source>
</reference>
<dbReference type="PANTHER" id="PTHR43046">
    <property type="entry name" value="GDP-MANNOSE MANNOSYL HYDROLASE"/>
    <property type="match status" value="1"/>
</dbReference>
<comment type="similarity">
    <text evidence="2 4">Belongs to the Nudix hydrolase family.</text>
</comment>
<evidence type="ECO:0000313" key="6">
    <source>
        <dbReference type="EMBL" id="GAA5054487.1"/>
    </source>
</evidence>
<dbReference type="Pfam" id="PF00293">
    <property type="entry name" value="NUDIX"/>
    <property type="match status" value="1"/>
</dbReference>
<comment type="caution">
    <text evidence="6">The sequence shown here is derived from an EMBL/GenBank/DDBJ whole genome shotgun (WGS) entry which is preliminary data.</text>
</comment>
<dbReference type="PROSITE" id="PS00893">
    <property type="entry name" value="NUDIX_BOX"/>
    <property type="match status" value="1"/>
</dbReference>
<name>A0ABP9KCM6_9NOCA</name>
<comment type="cofactor">
    <cofactor evidence="1">
        <name>Mg(2+)</name>
        <dbReference type="ChEBI" id="CHEBI:18420"/>
    </cofactor>
</comment>
<dbReference type="SUPFAM" id="SSF55811">
    <property type="entry name" value="Nudix"/>
    <property type="match status" value="1"/>
</dbReference>
<keyword evidence="3 4" id="KW-0378">Hydrolase</keyword>
<organism evidence="6 7">
    <name type="scientific">Nocardia callitridis</name>
    <dbReference type="NCBI Taxonomy" id="648753"/>
    <lineage>
        <taxon>Bacteria</taxon>
        <taxon>Bacillati</taxon>
        <taxon>Actinomycetota</taxon>
        <taxon>Actinomycetes</taxon>
        <taxon>Mycobacteriales</taxon>
        <taxon>Nocardiaceae</taxon>
        <taxon>Nocardia</taxon>
    </lineage>
</organism>
<dbReference type="Proteomes" id="UP001500603">
    <property type="component" value="Unassembled WGS sequence"/>
</dbReference>
<dbReference type="PANTHER" id="PTHR43046:SF16">
    <property type="entry name" value="ADP-RIBOSE PYROPHOSPHATASE YJHB-RELATED"/>
    <property type="match status" value="1"/>
</dbReference>
<evidence type="ECO:0000313" key="7">
    <source>
        <dbReference type="Proteomes" id="UP001500603"/>
    </source>
</evidence>
<dbReference type="PROSITE" id="PS51462">
    <property type="entry name" value="NUDIX"/>
    <property type="match status" value="1"/>
</dbReference>
<evidence type="ECO:0000256" key="2">
    <source>
        <dbReference type="ARBA" id="ARBA00005582"/>
    </source>
</evidence>